<dbReference type="InterPro" id="IPR036259">
    <property type="entry name" value="MFS_trans_sf"/>
</dbReference>
<accession>A0A2M9H8U2</accession>
<reference evidence="11 12" key="1">
    <citation type="submission" date="2017-10" db="EMBL/GenBank/DDBJ databases">
        <title>Draft genome sequences of strains TRE 1, TRE 9, TRE H and TRI 7, isolated from tamarins, belonging to four potential novel Bifidobacterium species.</title>
        <authorList>
            <person name="Mattarelli P."/>
            <person name="Modesto M."/>
            <person name="Puglisi E."/>
            <person name="Morelli L."/>
            <person name="Spezio C."/>
            <person name="Bonetti A."/>
            <person name="Sandri C."/>
        </authorList>
    </citation>
    <scope>NUCLEOTIDE SEQUENCE [LARGE SCALE GENOMIC DNA]</scope>
    <source>
        <strain evidence="12">TRE1</strain>
    </source>
</reference>
<feature type="transmembrane region" description="Helical" evidence="10">
    <location>
        <begin position="152"/>
        <end position="174"/>
    </location>
</feature>
<dbReference type="PROSITE" id="PS00872">
    <property type="entry name" value="NA_GALACTOSIDE_SYMP"/>
    <property type="match status" value="1"/>
</dbReference>
<evidence type="ECO:0000313" key="12">
    <source>
        <dbReference type="Proteomes" id="UP000229095"/>
    </source>
</evidence>
<evidence type="ECO:0000256" key="4">
    <source>
        <dbReference type="ARBA" id="ARBA00022597"/>
    </source>
</evidence>
<dbReference type="OrthoDB" id="3717977at2"/>
<organism evidence="11 12">
    <name type="scientific">Bifidobacterium primatium</name>
    <dbReference type="NCBI Taxonomy" id="2045438"/>
    <lineage>
        <taxon>Bacteria</taxon>
        <taxon>Bacillati</taxon>
        <taxon>Actinomycetota</taxon>
        <taxon>Actinomycetes</taxon>
        <taxon>Bifidobacteriales</taxon>
        <taxon>Bifidobacteriaceae</taxon>
        <taxon>Bifidobacterium</taxon>
    </lineage>
</organism>
<evidence type="ECO:0000256" key="6">
    <source>
        <dbReference type="ARBA" id="ARBA00022847"/>
    </source>
</evidence>
<feature type="transmembrane region" description="Helical" evidence="10">
    <location>
        <begin position="483"/>
        <end position="504"/>
    </location>
</feature>
<comment type="subcellular location">
    <subcellularLocation>
        <location evidence="1">Cell membrane</location>
        <topology evidence="1">Multi-pass membrane protein</topology>
    </subcellularLocation>
</comment>
<dbReference type="PANTHER" id="PTHR11328:SF36">
    <property type="entry name" value="MELIBIOSE PERMEASE"/>
    <property type="match status" value="1"/>
</dbReference>
<feature type="transmembrane region" description="Helical" evidence="10">
    <location>
        <begin position="453"/>
        <end position="477"/>
    </location>
</feature>
<gene>
    <name evidence="11" type="ORF">CS006_04055</name>
</gene>
<comment type="caution">
    <text evidence="11">The sequence shown here is derived from an EMBL/GenBank/DDBJ whole genome shotgun (WGS) entry which is preliminary data.</text>
</comment>
<dbReference type="GO" id="GO:0008643">
    <property type="term" value="P:carbohydrate transport"/>
    <property type="evidence" value="ECO:0007669"/>
    <property type="project" value="InterPro"/>
</dbReference>
<feature type="transmembrane region" description="Helical" evidence="10">
    <location>
        <begin position="398"/>
        <end position="421"/>
    </location>
</feature>
<feature type="transmembrane region" description="Helical" evidence="10">
    <location>
        <begin position="72"/>
        <end position="93"/>
    </location>
</feature>
<dbReference type="Gene3D" id="1.20.1250.20">
    <property type="entry name" value="MFS general substrate transporter like domains"/>
    <property type="match status" value="1"/>
</dbReference>
<protein>
    <submittedName>
        <fullName evidence="11">MFS transporter</fullName>
    </submittedName>
</protein>
<feature type="transmembrane region" description="Helical" evidence="10">
    <location>
        <begin position="374"/>
        <end position="392"/>
    </location>
</feature>
<keyword evidence="3" id="KW-1003">Cell membrane</keyword>
<feature type="transmembrane region" description="Helical" evidence="10">
    <location>
        <begin position="227"/>
        <end position="246"/>
    </location>
</feature>
<evidence type="ECO:0000256" key="9">
    <source>
        <dbReference type="SAM" id="MobiDB-lite"/>
    </source>
</evidence>
<dbReference type="InterPro" id="IPR001927">
    <property type="entry name" value="Na/Gal_symport"/>
</dbReference>
<evidence type="ECO:0000256" key="5">
    <source>
        <dbReference type="ARBA" id="ARBA00022692"/>
    </source>
</evidence>
<dbReference type="GO" id="GO:0015293">
    <property type="term" value="F:symporter activity"/>
    <property type="evidence" value="ECO:0007669"/>
    <property type="project" value="UniProtKB-KW"/>
</dbReference>
<evidence type="ECO:0000313" key="11">
    <source>
        <dbReference type="EMBL" id="PJM73231.1"/>
    </source>
</evidence>
<evidence type="ECO:0000256" key="10">
    <source>
        <dbReference type="SAM" id="Phobius"/>
    </source>
</evidence>
<feature type="transmembrane region" description="Helical" evidence="10">
    <location>
        <begin position="341"/>
        <end position="362"/>
    </location>
</feature>
<dbReference type="SUPFAM" id="SSF103473">
    <property type="entry name" value="MFS general substrate transporter"/>
    <property type="match status" value="1"/>
</dbReference>
<keyword evidence="6" id="KW-0769">Symport</keyword>
<dbReference type="EMBL" id="PEBI01000002">
    <property type="protein sequence ID" value="PJM73231.1"/>
    <property type="molecule type" value="Genomic_DNA"/>
</dbReference>
<keyword evidence="2" id="KW-0813">Transport</keyword>
<keyword evidence="7 10" id="KW-1133">Transmembrane helix</keyword>
<dbReference type="AlphaFoldDB" id="A0A2M9H8U2"/>
<feature type="transmembrane region" description="Helical" evidence="10">
    <location>
        <begin position="309"/>
        <end position="335"/>
    </location>
</feature>
<evidence type="ECO:0000256" key="7">
    <source>
        <dbReference type="ARBA" id="ARBA00022989"/>
    </source>
</evidence>
<feature type="region of interest" description="Disordered" evidence="9">
    <location>
        <begin position="1"/>
        <end position="64"/>
    </location>
</feature>
<dbReference type="PANTHER" id="PTHR11328">
    <property type="entry name" value="MAJOR FACILITATOR SUPERFAMILY DOMAIN-CONTAINING PROTEIN"/>
    <property type="match status" value="1"/>
</dbReference>
<evidence type="ECO:0000256" key="3">
    <source>
        <dbReference type="ARBA" id="ARBA00022475"/>
    </source>
</evidence>
<feature type="transmembrane region" description="Helical" evidence="10">
    <location>
        <begin position="113"/>
        <end position="131"/>
    </location>
</feature>
<name>A0A2M9H8U2_9BIFI</name>
<feature type="compositionally biased region" description="Low complexity" evidence="9">
    <location>
        <begin position="48"/>
        <end position="64"/>
    </location>
</feature>
<dbReference type="GO" id="GO:0006814">
    <property type="term" value="P:sodium ion transport"/>
    <property type="evidence" value="ECO:0007669"/>
    <property type="project" value="InterPro"/>
</dbReference>
<dbReference type="NCBIfam" id="TIGR00792">
    <property type="entry name" value="gph"/>
    <property type="match status" value="1"/>
</dbReference>
<keyword evidence="8 10" id="KW-0472">Membrane</keyword>
<keyword evidence="5 10" id="KW-0812">Transmembrane</keyword>
<dbReference type="Pfam" id="PF13347">
    <property type="entry name" value="MFS_2"/>
    <property type="match status" value="1"/>
</dbReference>
<evidence type="ECO:0000256" key="8">
    <source>
        <dbReference type="ARBA" id="ARBA00023136"/>
    </source>
</evidence>
<keyword evidence="12" id="KW-1185">Reference proteome</keyword>
<keyword evidence="4" id="KW-0762">Sugar transport</keyword>
<feature type="transmembrane region" description="Helical" evidence="10">
    <location>
        <begin position="258"/>
        <end position="280"/>
    </location>
</feature>
<dbReference type="GO" id="GO:0005886">
    <property type="term" value="C:plasma membrane"/>
    <property type="evidence" value="ECO:0007669"/>
    <property type="project" value="UniProtKB-SubCell"/>
</dbReference>
<proteinExistence type="predicted"/>
<dbReference type="InterPro" id="IPR039672">
    <property type="entry name" value="MFS_2"/>
</dbReference>
<dbReference type="InterPro" id="IPR018043">
    <property type="entry name" value="Na/Gal_symport_CS"/>
</dbReference>
<dbReference type="CDD" id="cd17332">
    <property type="entry name" value="MFS_MelB_like"/>
    <property type="match status" value="1"/>
</dbReference>
<evidence type="ECO:0000256" key="2">
    <source>
        <dbReference type="ARBA" id="ARBA00022448"/>
    </source>
</evidence>
<evidence type="ECO:0000256" key="1">
    <source>
        <dbReference type="ARBA" id="ARBA00004651"/>
    </source>
</evidence>
<sequence>MTDRWRGPMPPPAHTYGHRRRSPWPPARIQRRNREAPQHRPTQRGIMTSTTPTAPQSAASTPAAKPRNTRNFVFYLLGLIGHDVFYFGFSLYLIKFITGPLFDSGDKAYDDRMVALISGIIIVVRIIELVLDPFLGTLIDNTKTPIGKFKPWIIFGGVVGSGSFVMLFTSFGGANIDNPMLYVVLFTVFFLVMDCSYSLYDISMWSMIPALSDTAEGRSMATSVGRLGAGLGQMIVTAMVIPSVLLGEGMFGSEHNGWLFFSVLVFLFVISSVLLTTFGIKEVDSPLRVTGEKTKFKDVFRIVFSNDQLAWLSLSSLCYYFALALTAALMTYYFQYIYGDAASYSMIFGPATLSAIVSIAFYPSLLKRFERKPILFAAMGVMLLSFVVFFMAPASMGVVIVASVLFLFPQPIIWASLTLALTDTIEYGQWKTGKRHESLTLALRPMLDKFSGALSNGIVGLVAIACGMTGSATFADIASGGRLLFKAVMCGVPVALVLLSMLIYQLKFKITVKYHEEIVRKLTEAA</sequence>
<feature type="transmembrane region" description="Helical" evidence="10">
    <location>
        <begin position="180"/>
        <end position="200"/>
    </location>
</feature>
<dbReference type="Proteomes" id="UP000229095">
    <property type="component" value="Unassembled WGS sequence"/>
</dbReference>